<gene>
    <name evidence="1" type="ORF">EIK79_01925</name>
</gene>
<dbReference type="InterPro" id="IPR017853">
    <property type="entry name" value="GH"/>
</dbReference>
<accession>A0A3P3RL97</accession>
<evidence type="ECO:0000313" key="1">
    <source>
        <dbReference type="EMBL" id="RRJ33579.1"/>
    </source>
</evidence>
<protein>
    <submittedName>
        <fullName evidence="1">Uncharacterized protein</fullName>
    </submittedName>
</protein>
<dbReference type="Proteomes" id="UP000282322">
    <property type="component" value="Unassembled WGS sequence"/>
</dbReference>
<reference evidence="1 2" key="1">
    <citation type="submission" date="2018-11" db="EMBL/GenBank/DDBJ databases">
        <title>Taxonoimc description of Halomarina strain SPP-AMP-1.</title>
        <authorList>
            <person name="Pal Y."/>
            <person name="Srinivasana K."/>
            <person name="Verma A."/>
            <person name="Kumar P."/>
        </authorList>
    </citation>
    <scope>NUCLEOTIDE SEQUENCE [LARGE SCALE GENOMIC DNA]</scope>
    <source>
        <strain evidence="1 2">SPP-AMP-1</strain>
    </source>
</reference>
<dbReference type="Gene3D" id="3.20.20.80">
    <property type="entry name" value="Glycosidases"/>
    <property type="match status" value="1"/>
</dbReference>
<comment type="caution">
    <text evidence="1">The sequence shown here is derived from an EMBL/GenBank/DDBJ whole genome shotgun (WGS) entry which is preliminary data.</text>
</comment>
<dbReference type="OrthoDB" id="209798at2157"/>
<keyword evidence="2" id="KW-1185">Reference proteome</keyword>
<dbReference type="SUPFAM" id="SSF51445">
    <property type="entry name" value="(Trans)glycosidases"/>
    <property type="match status" value="1"/>
</dbReference>
<name>A0A3P3RL97_9EURY</name>
<proteinExistence type="predicted"/>
<dbReference type="AlphaFoldDB" id="A0A3P3RL97"/>
<organism evidence="1 2">
    <name type="scientific">Halocatena pleomorpha</name>
    <dbReference type="NCBI Taxonomy" id="1785090"/>
    <lineage>
        <taxon>Archaea</taxon>
        <taxon>Methanobacteriati</taxon>
        <taxon>Methanobacteriota</taxon>
        <taxon>Stenosarchaea group</taxon>
        <taxon>Halobacteria</taxon>
        <taxon>Halobacteriales</taxon>
        <taxon>Natronomonadaceae</taxon>
        <taxon>Halocatena</taxon>
    </lineage>
</organism>
<dbReference type="EMBL" id="RRCH01000003">
    <property type="protein sequence ID" value="RRJ33579.1"/>
    <property type="molecule type" value="Genomic_DNA"/>
</dbReference>
<sequence>MTKESATGTNGIETGTSYFGVRDRRHVERDLDRFVESGLNAVLHTFSEADREYYQDTMARIVTASHDRDLTVYVNPWAVGRVFGGEALSEFIGRHPDQCQVMSTGDRVGAACFNAPRFRSFMREWTRDAADLGADVLFWDEPHWYIPAWHDKRDQFPENAWSCRCTHCRTAYREQFDEPMPVVPTERIERFREQSLLSFLTDMMEVANDRGVRNAVCLLPSEDSDHGLRNWSNLAEHPLLDVLSTDPYWAVHGNEAPAEFVGYFADMVASLAQTHDIDSQIWIQGFRLDGGANATEAVRTATRTAIESGVDSVFMWGYDACRSISSIACEQPDAVWSAYLEELP</sequence>
<dbReference type="RefSeq" id="WP_124953445.1">
    <property type="nucleotide sequence ID" value="NZ_RRCH01000003.1"/>
</dbReference>
<evidence type="ECO:0000313" key="2">
    <source>
        <dbReference type="Proteomes" id="UP000282322"/>
    </source>
</evidence>